<keyword evidence="5" id="KW-1185">Reference proteome</keyword>
<evidence type="ECO:0000313" key="5">
    <source>
        <dbReference type="Proteomes" id="UP000539075"/>
    </source>
</evidence>
<feature type="domain" description="2-isopropylmalate synthase/homocitrate synthase post-catalytic" evidence="3">
    <location>
        <begin position="250"/>
        <end position="329"/>
    </location>
</feature>
<sequence length="369" mass="39283">MRTIQLLDITLSLFSTAMRSGPGRRRPKLSHEEFTSWAGRWQVLLQDMGFLVEIPSDLLQPLHDASPAAQKAESYTDQHAPLLPAAAKDASKADECGPTTVRTNSIAGTNSLEASNLGAEASGAGAASVPDGQSTWLRMGGCDDALPFTELGFFDKFITLRDVLEFCPGDQAGCATALAVLWLLRGGKRVAGSIGGPALHGTSSGPALEEVALCLESQGVHTGLSNLHKLPEAVALLRTAGFRVSPHKAVLGDHIFAVESGIHVDGIAKNPALYETYPPESVGLARSIVIGKHSGRAALRLKTAQLGIDLVETHENRLLAAVQKMAMRQQHSLSDRQFAALCASVKTPFGKKRHTAAQTESRPLEKRHG</sequence>
<dbReference type="PANTHER" id="PTHR42880:SF1">
    <property type="entry name" value="ISOPROPYLMALATE_HOMOCITRATE_CITRAMALATE SYNTHASE FAMILY PROTEIN"/>
    <property type="match status" value="1"/>
</dbReference>
<dbReference type="Gene3D" id="1.10.238.260">
    <property type="match status" value="1"/>
</dbReference>
<evidence type="ECO:0000313" key="4">
    <source>
        <dbReference type="EMBL" id="MBB5143026.1"/>
    </source>
</evidence>
<dbReference type="PANTHER" id="PTHR42880">
    <property type="entry name" value="HOMOCITRATE SYNTHASE"/>
    <property type="match status" value="1"/>
</dbReference>
<dbReference type="EMBL" id="JACHGO010000003">
    <property type="protein sequence ID" value="MBB5143026.1"/>
    <property type="molecule type" value="Genomic_DNA"/>
</dbReference>
<gene>
    <name evidence="4" type="ORF">HNQ38_001114</name>
</gene>
<reference evidence="4 5" key="1">
    <citation type="submission" date="2020-08" db="EMBL/GenBank/DDBJ databases">
        <title>Genomic Encyclopedia of Type Strains, Phase IV (KMG-IV): sequencing the most valuable type-strain genomes for metagenomic binning, comparative biology and taxonomic classification.</title>
        <authorList>
            <person name="Goeker M."/>
        </authorList>
    </citation>
    <scope>NUCLEOTIDE SEQUENCE [LARGE SCALE GENOMIC DNA]</scope>
    <source>
        <strain evidence="4 5">DSM 11275</strain>
    </source>
</reference>
<dbReference type="InterPro" id="IPR054691">
    <property type="entry name" value="LeuA/HCS_post-cat"/>
</dbReference>
<comment type="similarity">
    <text evidence="1">Belongs to the alpha-IPM synthase/homocitrate synthase family.</text>
</comment>
<dbReference type="GO" id="GO:0016740">
    <property type="term" value="F:transferase activity"/>
    <property type="evidence" value="ECO:0007669"/>
    <property type="project" value="UniProtKB-KW"/>
</dbReference>
<dbReference type="Proteomes" id="UP000539075">
    <property type="component" value="Unassembled WGS sequence"/>
</dbReference>
<dbReference type="Pfam" id="PF22617">
    <property type="entry name" value="HCS_D2"/>
    <property type="match status" value="1"/>
</dbReference>
<dbReference type="RefSeq" id="WP_183718402.1">
    <property type="nucleotide sequence ID" value="NZ_JACHGO010000003.1"/>
</dbReference>
<comment type="caution">
    <text evidence="4">The sequence shown here is derived from an EMBL/GenBank/DDBJ whole genome shotgun (WGS) entry which is preliminary data.</text>
</comment>
<evidence type="ECO:0000256" key="1">
    <source>
        <dbReference type="ARBA" id="ARBA00006154"/>
    </source>
</evidence>
<protein>
    <recommendedName>
        <fullName evidence="3">2-isopropylmalate synthase/homocitrate synthase post-catalytic domain-containing protein</fullName>
    </recommendedName>
</protein>
<evidence type="ECO:0000256" key="2">
    <source>
        <dbReference type="ARBA" id="ARBA00022679"/>
    </source>
</evidence>
<evidence type="ECO:0000259" key="3">
    <source>
        <dbReference type="Pfam" id="PF22617"/>
    </source>
</evidence>
<organism evidence="4 5">
    <name type="scientific">Desulfovibrio intestinalis</name>
    <dbReference type="NCBI Taxonomy" id="58621"/>
    <lineage>
        <taxon>Bacteria</taxon>
        <taxon>Pseudomonadati</taxon>
        <taxon>Thermodesulfobacteriota</taxon>
        <taxon>Desulfovibrionia</taxon>
        <taxon>Desulfovibrionales</taxon>
        <taxon>Desulfovibrionaceae</taxon>
        <taxon>Desulfovibrio</taxon>
    </lineage>
</organism>
<dbReference type="AlphaFoldDB" id="A0A7W8C0G2"/>
<keyword evidence="2" id="KW-0808">Transferase</keyword>
<accession>A0A7W8C0G2</accession>
<name>A0A7W8C0G2_9BACT</name>
<proteinExistence type="inferred from homology"/>